<dbReference type="EMBL" id="DS480422">
    <property type="protein sequence ID" value="EDO16525.1"/>
    <property type="molecule type" value="Genomic_DNA"/>
</dbReference>
<comment type="cofactor">
    <cofactor evidence="7">
        <name>Mn(2+)</name>
        <dbReference type="ChEBI" id="CHEBI:29035"/>
    </cofactor>
    <cofactor evidence="7">
        <name>Ni(2+)</name>
        <dbReference type="ChEBI" id="CHEBI:49786"/>
    </cofactor>
</comment>
<dbReference type="PhylomeDB" id="A7TMD1"/>
<dbReference type="eggNOG" id="KOG3870">
    <property type="taxonomic scope" value="Eukaryota"/>
</dbReference>
<keyword evidence="5 7" id="KW-0464">Manganese</keyword>
<dbReference type="RefSeq" id="XP_001644383.1">
    <property type="nucleotide sequence ID" value="XM_001644333.1"/>
</dbReference>
<dbReference type="EC" id="3.1.3.-" evidence="7"/>
<evidence type="ECO:0000256" key="3">
    <source>
        <dbReference type="ARBA" id="ARBA00022723"/>
    </source>
</evidence>
<dbReference type="GeneID" id="5544714"/>
<dbReference type="OMA" id="IFARQKM"/>
<dbReference type="HOGENOM" id="CLU_030117_2_1_1"/>
<dbReference type="Gene3D" id="3.40.50.10880">
    <property type="entry name" value="Uncharacterised protein PF01937, DUF89, domain 3"/>
    <property type="match status" value="1"/>
</dbReference>
<comment type="function">
    <text evidence="7">Metal-dependent phosphatase that shows phosphatase activity against several substrates, including fructose-1-phosphate and fructose-6-phosphate. Its preference for fructose-1-phosphate, a strong glycating agent that causes DNA damage rather than a canonical yeast metabolite, suggests a damage-control function in hexose phosphate metabolism.</text>
</comment>
<dbReference type="InterPro" id="IPR036075">
    <property type="entry name" value="ARMT-1-like_metal-bd_sf"/>
</dbReference>
<reference evidence="9 10" key="1">
    <citation type="journal article" date="2007" name="Proc. Natl. Acad. Sci. U.S.A.">
        <title>Independent sorting-out of thousands of duplicated gene pairs in two yeast species descended from a whole-genome duplication.</title>
        <authorList>
            <person name="Scannell D.R."/>
            <person name="Frank A.C."/>
            <person name="Conant G.C."/>
            <person name="Byrne K.P."/>
            <person name="Woolfit M."/>
            <person name="Wolfe K.H."/>
        </authorList>
    </citation>
    <scope>NUCLEOTIDE SEQUENCE [LARGE SCALE GENOMIC DNA]</scope>
    <source>
        <strain evidence="10">ATCC 22028 / DSM 70294 / BCRC 21397 / CBS 2163 / NBRC 10782 / NRRL Y-8283 / UCD 57-17</strain>
    </source>
</reference>
<dbReference type="PANTHER" id="PTHR12260:SF6">
    <property type="entry name" value="DAMAGE-CONTROL PHOSPHATASE ARMT1"/>
    <property type="match status" value="1"/>
</dbReference>
<evidence type="ECO:0000256" key="5">
    <source>
        <dbReference type="ARBA" id="ARBA00023211"/>
    </source>
</evidence>
<proteinExistence type="inferred from homology"/>
<evidence type="ECO:0000313" key="10">
    <source>
        <dbReference type="Proteomes" id="UP000000267"/>
    </source>
</evidence>
<keyword evidence="3 7" id="KW-0479">Metal-binding</keyword>
<dbReference type="InterPro" id="IPR039763">
    <property type="entry name" value="ARMT1"/>
</dbReference>
<dbReference type="GO" id="GO:0097023">
    <property type="term" value="F:fructose 6-phosphate aldolase activity"/>
    <property type="evidence" value="ECO:0007669"/>
    <property type="project" value="RHEA"/>
</dbReference>
<keyword evidence="4 7" id="KW-0378">Hydrolase</keyword>
<dbReference type="FunCoup" id="A7TMD1">
    <property type="interactions" value="643"/>
</dbReference>
<comment type="catalytic activity">
    <reaction evidence="6 7">
        <text>beta-D-fructose 6-phosphate = dihydroxyacetone + D-glyceraldehyde 3-phosphate</text>
        <dbReference type="Rhea" id="RHEA:28002"/>
        <dbReference type="ChEBI" id="CHEBI:16016"/>
        <dbReference type="ChEBI" id="CHEBI:57634"/>
        <dbReference type="ChEBI" id="CHEBI:59776"/>
    </reaction>
</comment>
<evidence type="ECO:0000256" key="6">
    <source>
        <dbReference type="ARBA" id="ARBA00048809"/>
    </source>
</evidence>
<dbReference type="InterPro" id="IPR002791">
    <property type="entry name" value="ARMT1-like_metal-bd"/>
</dbReference>
<accession>A7TMD1</accession>
<dbReference type="STRING" id="436907.A7TMD1"/>
<keyword evidence="10" id="KW-1185">Reference proteome</keyword>
<protein>
    <recommendedName>
        <fullName evidence="7">Sugar phosphate phosphatase</fullName>
        <ecNumber evidence="7">3.1.3.-</ecNumber>
    </recommendedName>
</protein>
<feature type="domain" description="Damage-control phosphatase ARMT1-like metal-binding" evidence="8">
    <location>
        <begin position="19"/>
        <end position="429"/>
    </location>
</feature>
<dbReference type="AlphaFoldDB" id="A7TMD1"/>
<dbReference type="GO" id="GO:0046872">
    <property type="term" value="F:metal ion binding"/>
    <property type="evidence" value="ECO:0007669"/>
    <property type="project" value="UniProtKB-UniRule"/>
</dbReference>
<dbReference type="OrthoDB" id="541375at2759"/>
<sequence>MQLPSRFLTSDAGTFGEHTASVRWPTLVQNMINDLTSELTDDIIGTNKYQQGLIIKDQLIAFHEEILADKKLRKFTEEEVELAGIPHRFNEYLDNQSSHITWQDSEWLFAEIYLYRRVNVLFKFQSLWKSFDIFDRIKQSTFKSSLHGVVELAIRYMNLRDQFKSTTDESVLQILYKEFVEISLWGNATDLSLLTNATLEDIKSIQGAKARQESEKKIVVNDTEQSWNTIFKNYGKKETRVDFVLDNSGFELYADLMFAAFLLQTNLASRCIFHAKDIPYMVSDVMLKDFDILIHDLRDRSFFPVEINSVEDKALNIFANDMTDFMTNNRLEFREDSFWTCDLDYWNIDPSETKYHGKEVHQDLLNSDLVIFKGDLNYRKLAGDRTWARTTPWKTAIGPLATNGLTTLSLRTCKADVQVALPEGLDEQLCAEYEKEKPGFGSWWCSSGKWAVICFNDSK</sequence>
<name>A7TMD1_VANPO</name>
<evidence type="ECO:0000313" key="9">
    <source>
        <dbReference type="EMBL" id="EDO16525.1"/>
    </source>
</evidence>
<dbReference type="PANTHER" id="PTHR12260">
    <property type="entry name" value="DAMAGE-CONTROL PHOSPHATASE ARMT1"/>
    <property type="match status" value="1"/>
</dbReference>
<evidence type="ECO:0000256" key="2">
    <source>
        <dbReference type="ARBA" id="ARBA00009519"/>
    </source>
</evidence>
<dbReference type="GO" id="GO:0005634">
    <property type="term" value="C:nucleus"/>
    <property type="evidence" value="ECO:0007669"/>
    <property type="project" value="TreeGrafter"/>
</dbReference>
<gene>
    <name evidence="9" type="ORF">Kpol_1064p5</name>
</gene>
<dbReference type="GO" id="GO:0006974">
    <property type="term" value="P:DNA damage response"/>
    <property type="evidence" value="ECO:0007669"/>
    <property type="project" value="TreeGrafter"/>
</dbReference>
<evidence type="ECO:0000256" key="1">
    <source>
        <dbReference type="ARBA" id="ARBA00001326"/>
    </source>
</evidence>
<dbReference type="SUPFAM" id="SSF111321">
    <property type="entry name" value="AF1104-like"/>
    <property type="match status" value="1"/>
</dbReference>
<evidence type="ECO:0000259" key="8">
    <source>
        <dbReference type="Pfam" id="PF01937"/>
    </source>
</evidence>
<dbReference type="Gene3D" id="1.20.930.60">
    <property type="match status" value="1"/>
</dbReference>
<organism evidence="10">
    <name type="scientific">Vanderwaltozyma polyspora (strain ATCC 22028 / DSM 70294 / BCRC 21397 / CBS 2163 / NBRC 10782 / NRRL Y-8283 / UCD 57-17)</name>
    <name type="common">Kluyveromyces polysporus</name>
    <dbReference type="NCBI Taxonomy" id="436907"/>
    <lineage>
        <taxon>Eukaryota</taxon>
        <taxon>Fungi</taxon>
        <taxon>Dikarya</taxon>
        <taxon>Ascomycota</taxon>
        <taxon>Saccharomycotina</taxon>
        <taxon>Saccharomycetes</taxon>
        <taxon>Saccharomycetales</taxon>
        <taxon>Saccharomycetaceae</taxon>
        <taxon>Vanderwaltozyma</taxon>
    </lineage>
</organism>
<dbReference type="KEGG" id="vpo:Kpol_1064p5"/>
<dbReference type="GO" id="GO:0103026">
    <property type="term" value="F:fructose-1-phosphatase activity"/>
    <property type="evidence" value="ECO:0007669"/>
    <property type="project" value="RHEA"/>
</dbReference>
<dbReference type="InParanoid" id="A7TMD1"/>
<comment type="catalytic activity">
    <reaction evidence="1 7">
        <text>beta-D-fructose 1-phosphate + H2O = D-fructose + phosphate</text>
        <dbReference type="Rhea" id="RHEA:35603"/>
        <dbReference type="ChEBI" id="CHEBI:15377"/>
        <dbReference type="ChEBI" id="CHEBI:37721"/>
        <dbReference type="ChEBI" id="CHEBI:43474"/>
        <dbReference type="ChEBI" id="CHEBI:138881"/>
    </reaction>
</comment>
<dbReference type="Proteomes" id="UP000000267">
    <property type="component" value="Unassembled WGS sequence"/>
</dbReference>
<evidence type="ECO:0000256" key="4">
    <source>
        <dbReference type="ARBA" id="ARBA00022801"/>
    </source>
</evidence>
<comment type="similarity">
    <text evidence="2 7">Belongs to the damage-control phosphatase family. Sugar phosphate phosphatase III subfamily.</text>
</comment>
<comment type="domain">
    <text evidence="7">Subfamily III proteins have a conserved RTxK motif about 40-50 residues from the C-terminus; the threonine may be replaced by serine or cysteine.</text>
</comment>
<dbReference type="Pfam" id="PF01937">
    <property type="entry name" value="ARMT1-like_dom"/>
    <property type="match status" value="1"/>
</dbReference>
<evidence type="ECO:0000256" key="7">
    <source>
        <dbReference type="RuleBase" id="RU367030"/>
    </source>
</evidence>